<dbReference type="KEGG" id="gvi:glr2879"/>
<dbReference type="PhylomeDB" id="Q7NCU7"/>
<evidence type="ECO:0000313" key="2">
    <source>
        <dbReference type="Proteomes" id="UP000000557"/>
    </source>
</evidence>
<dbReference type="Gene3D" id="1.25.40.10">
    <property type="entry name" value="Tetratricopeptide repeat domain"/>
    <property type="match status" value="1"/>
</dbReference>
<sequence length="234" mass="25443">MSGRFVTGEGAWALLAACTLGVGALVLQWPRLEAKPGTALSPPAPLPPAALLGSACLGYRNLYADWLWLQYVQYFGDRPARLVDGYGRSADYLEAITTLNPRFLLAYAQANYAVAESMGEPAHALEILVRGAGANPGRPDALGNTGTWYLWRLAGSVAFRHFGDYARSANYFARAAAEPGAPAVMKENAAAFFGAANNRERAIRLWKEFYLEAPTAPLREEARRRLRELGVPTP</sequence>
<dbReference type="InParanoid" id="Q7NCU7"/>
<dbReference type="Proteomes" id="UP000000557">
    <property type="component" value="Chromosome"/>
</dbReference>
<dbReference type="InterPro" id="IPR011990">
    <property type="entry name" value="TPR-like_helical_dom_sf"/>
</dbReference>
<proteinExistence type="predicted"/>
<gene>
    <name evidence="1" type="ordered locus">glr2879</name>
</gene>
<keyword evidence="2" id="KW-1185">Reference proteome</keyword>
<reference evidence="1 2" key="1">
    <citation type="journal article" date="2003" name="DNA Res.">
        <title>Complete genome structure of Gloeobacter violaceus PCC 7421, a cyanobacterium that lacks thylakoids.</title>
        <authorList>
            <person name="Nakamura Y."/>
            <person name="Kaneko T."/>
            <person name="Sato S."/>
            <person name="Mimuro M."/>
            <person name="Miyashita H."/>
            <person name="Tsuchiya T."/>
            <person name="Sasamoto S."/>
            <person name="Watanabe A."/>
            <person name="Kawashima K."/>
            <person name="Kishida Y."/>
            <person name="Kiyokawa C."/>
            <person name="Kohara M."/>
            <person name="Matsumoto M."/>
            <person name="Matsuno A."/>
            <person name="Nakazaki N."/>
            <person name="Shimpo S."/>
            <person name="Takeuchi C."/>
            <person name="Yamada M."/>
            <person name="Tabata S."/>
        </authorList>
    </citation>
    <scope>NUCLEOTIDE SEQUENCE [LARGE SCALE GENOMIC DNA]</scope>
    <source>
        <strain evidence="2">ATCC 29082 / PCC 7421</strain>
    </source>
</reference>
<dbReference type="OrthoDB" id="480631at2"/>
<dbReference type="AlphaFoldDB" id="Q7NCU7"/>
<dbReference type="SUPFAM" id="SSF81901">
    <property type="entry name" value="HCP-like"/>
    <property type="match status" value="1"/>
</dbReference>
<dbReference type="HOGENOM" id="CLU_1183685_0_0_3"/>
<name>Q7NCU7_GLOVI</name>
<dbReference type="RefSeq" id="WP_011142873.1">
    <property type="nucleotide sequence ID" value="NC_005125.1"/>
</dbReference>
<dbReference type="eggNOG" id="COG0457">
    <property type="taxonomic scope" value="Bacteria"/>
</dbReference>
<accession>Q7NCU7</accession>
<dbReference type="EMBL" id="BA000045">
    <property type="protein sequence ID" value="BAC90820.1"/>
    <property type="molecule type" value="Genomic_DNA"/>
</dbReference>
<evidence type="ECO:0000313" key="1">
    <source>
        <dbReference type="EMBL" id="BAC90820.1"/>
    </source>
</evidence>
<dbReference type="STRING" id="251221.gene:10760383"/>
<protein>
    <submittedName>
        <fullName evidence="1">Glr2879 protein</fullName>
    </submittedName>
</protein>
<reference evidence="1 2" key="2">
    <citation type="journal article" date="2003" name="DNA Res.">
        <title>Complete genome structure of Gloeobacter violaceus PCC 7421, a cyanobacterium that lacks thylakoids (supplement).</title>
        <authorList>
            <person name="Nakamura Y."/>
            <person name="Kaneko T."/>
            <person name="Sato S."/>
            <person name="Mimuro M."/>
            <person name="Miyashita H."/>
            <person name="Tsuchiya T."/>
            <person name="Sasamoto S."/>
            <person name="Watanabe A."/>
            <person name="Kawashima K."/>
            <person name="Kishida Y."/>
            <person name="Kiyokawa C."/>
            <person name="Kohara M."/>
            <person name="Matsumoto M."/>
            <person name="Matsuno A."/>
            <person name="Nakazaki N."/>
            <person name="Shimpo S."/>
            <person name="Takeuchi C."/>
            <person name="Yamada M."/>
            <person name="Tabata S."/>
        </authorList>
    </citation>
    <scope>NUCLEOTIDE SEQUENCE [LARGE SCALE GENOMIC DNA]</scope>
    <source>
        <strain evidence="2">ATCC 29082 / PCC 7421</strain>
    </source>
</reference>
<dbReference type="EnsemblBacteria" id="BAC90820">
    <property type="protein sequence ID" value="BAC90820"/>
    <property type="gene ID" value="BAC90820"/>
</dbReference>
<organism evidence="1 2">
    <name type="scientific">Gloeobacter violaceus (strain ATCC 29082 / PCC 7421)</name>
    <dbReference type="NCBI Taxonomy" id="251221"/>
    <lineage>
        <taxon>Bacteria</taxon>
        <taxon>Bacillati</taxon>
        <taxon>Cyanobacteriota</taxon>
        <taxon>Cyanophyceae</taxon>
        <taxon>Gloeobacterales</taxon>
        <taxon>Gloeobacteraceae</taxon>
        <taxon>Gloeobacter</taxon>
    </lineage>
</organism>